<keyword evidence="3" id="KW-1185">Reference proteome</keyword>
<dbReference type="AlphaFoldDB" id="A0A434AD19"/>
<accession>A0A434AD19</accession>
<feature type="transmembrane region" description="Helical" evidence="1">
    <location>
        <begin position="91"/>
        <end position="113"/>
    </location>
</feature>
<feature type="transmembrane region" description="Helical" evidence="1">
    <location>
        <begin position="66"/>
        <end position="84"/>
    </location>
</feature>
<gene>
    <name evidence="2" type="ORF">D0817_01095</name>
</gene>
<evidence type="ECO:0000313" key="2">
    <source>
        <dbReference type="EMBL" id="RUT72245.1"/>
    </source>
</evidence>
<keyword evidence="1" id="KW-0472">Membrane</keyword>
<organism evidence="2 3">
    <name type="scientific">Flavobacterium cupreum</name>
    <dbReference type="NCBI Taxonomy" id="2133766"/>
    <lineage>
        <taxon>Bacteria</taxon>
        <taxon>Pseudomonadati</taxon>
        <taxon>Bacteroidota</taxon>
        <taxon>Flavobacteriia</taxon>
        <taxon>Flavobacteriales</taxon>
        <taxon>Flavobacteriaceae</taxon>
        <taxon>Flavobacterium</taxon>
    </lineage>
</organism>
<evidence type="ECO:0000256" key="1">
    <source>
        <dbReference type="SAM" id="Phobius"/>
    </source>
</evidence>
<dbReference type="Proteomes" id="UP000288102">
    <property type="component" value="Unassembled WGS sequence"/>
</dbReference>
<dbReference type="EMBL" id="QWDM01000001">
    <property type="protein sequence ID" value="RUT72245.1"/>
    <property type="molecule type" value="Genomic_DNA"/>
</dbReference>
<evidence type="ECO:0000313" key="3">
    <source>
        <dbReference type="Proteomes" id="UP000288102"/>
    </source>
</evidence>
<protein>
    <recommendedName>
        <fullName evidence="4">DUF998 domain-containing protein</fullName>
    </recommendedName>
</protein>
<evidence type="ECO:0008006" key="4">
    <source>
        <dbReference type="Google" id="ProtNLM"/>
    </source>
</evidence>
<feature type="transmembrane region" description="Helical" evidence="1">
    <location>
        <begin position="26"/>
        <end position="46"/>
    </location>
</feature>
<feature type="transmembrane region" description="Helical" evidence="1">
    <location>
        <begin position="133"/>
        <end position="152"/>
    </location>
</feature>
<dbReference type="OrthoDB" id="9803163at2"/>
<keyword evidence="1" id="KW-1133">Transmembrane helix</keyword>
<comment type="caution">
    <text evidence="2">The sequence shown here is derived from an EMBL/GenBank/DDBJ whole genome shotgun (WGS) entry which is preliminary data.</text>
</comment>
<feature type="transmembrane region" description="Helical" evidence="1">
    <location>
        <begin position="172"/>
        <end position="193"/>
    </location>
</feature>
<sequence length="246" mass="27531">MPHKKSDKQKEEENDLVLSYLTMRNLIGFSGILLPLILVLTTRGEIGEKLIEPSISDYYYTSNGDVLVVLLSVLGVFLFTYNGYNIIEKGLTTLAAFCGIGVAFSPTATSTARSSSIHTANEAVPILLGIERHFIFAGLFFIALAIISLVYFPKLKDNEMVISPQKKKRNRIYMICGWVIIACIVLLGIYFVLKPSFLQDVPVIFILETVAIEAFGLSWITKGQTLWPDCEHYLEKGYHDLENALK</sequence>
<name>A0A434AD19_9FLAO</name>
<proteinExistence type="predicted"/>
<keyword evidence="1" id="KW-0812">Transmembrane</keyword>
<reference evidence="3" key="1">
    <citation type="journal article" date="2019" name="Syst. Appl. Microbiol.">
        <title>Flavobacterium circumlabens sp. nov. and Flavobacterium cupreum sp. nov., two psychrotrophic species isolated from Antarctic environmental samples.</title>
        <authorList>
            <person name="Kralova S."/>
            <person name="Busse H.-J."/>
            <person name="Svec P."/>
            <person name="Maslanova I."/>
            <person name="Stankova E."/>
            <person name="Bartak M."/>
            <person name="Sedlacek I."/>
        </authorList>
    </citation>
    <scope>NUCLEOTIDE SEQUENCE [LARGE SCALE GENOMIC DNA]</scope>
    <source>
        <strain evidence="3">CCM 8825</strain>
    </source>
</reference>
<dbReference type="RefSeq" id="WP_127336540.1">
    <property type="nucleotide sequence ID" value="NZ_QWDM01000001.1"/>
</dbReference>